<dbReference type="EMBL" id="CP063405">
    <property type="protein sequence ID" value="QSZ28655.1"/>
    <property type="molecule type" value="Genomic_DNA"/>
</dbReference>
<dbReference type="Pfam" id="PF03031">
    <property type="entry name" value="NIF"/>
    <property type="match status" value="1"/>
</dbReference>
<feature type="region of interest" description="Disordered" evidence="7">
    <location>
        <begin position="433"/>
        <end position="454"/>
    </location>
</feature>
<dbReference type="GO" id="GO:0008420">
    <property type="term" value="F:RNA polymerase II CTD heptapeptide repeat phosphatase activity"/>
    <property type="evidence" value="ECO:0007669"/>
    <property type="project" value="UniProtKB-UniRule"/>
</dbReference>
<keyword evidence="11" id="KW-1185">Reference proteome</keyword>
<evidence type="ECO:0000256" key="2">
    <source>
        <dbReference type="ARBA" id="ARBA00022801"/>
    </source>
</evidence>
<dbReference type="SUPFAM" id="SSF52113">
    <property type="entry name" value="BRCT domain"/>
    <property type="match status" value="1"/>
</dbReference>
<feature type="domain" description="BRCT" evidence="8">
    <location>
        <begin position="580"/>
        <end position="650"/>
    </location>
</feature>
<comment type="function">
    <text evidence="6">This promotes the activity of RNA polymerase II.</text>
</comment>
<comment type="subcellular location">
    <subcellularLocation>
        <location evidence="1 6">Nucleus</location>
    </subcellularLocation>
</comment>
<dbReference type="Gene3D" id="3.40.50.1000">
    <property type="entry name" value="HAD superfamily/HAD-like"/>
    <property type="match status" value="1"/>
</dbReference>
<sequence length="863" mass="96718">MGKSLNLGPNLKYPITITKFLKKHGDAISKQDSLLEYKFKWKQMVGDPFGEQWEEEQTSYGEWDSPSEGTIEKWLVKVGMTIERDIAVVDVEESCSHAIQFAGLCGMCGKDMTEVSWASNALDTDRARINMIHDQTHLTVSRDEASKAEEELQRRLLKNRKLSLVVDLDQTIIHACIEPTVGEWQRDVNSPNYEAVKDVRSFQLNDDGPRGLASGCWYYIKMRPGLAEFLSKISDMYELHVYTMGTRAYALNIAKIVDPGKKLFGDRIISRDENGNVTAKSLSRLFPQSTHMVAIIDDRADVWPMNRPNLIKVVPYDFFTGIGDINSSFLPKREELPKVPTPKKKHQNHSKPETSTPEITIETPTGELEKTAQTEGDDKPAEAMEETVVEKPTLLPKLNTLDDETSLEEQAAEQEKFLEQQLRDRPLLHKQEQLDEADKKQEEAGKEVEGGGTVEHHAHRHSVLKDDDVELTYLQQHLTDLHRAFYEEYDKALVNVPGGRVAQLKPGSQRKVKVKNEAADLKVVPNIAVVMPRLKSRVLDGCVIVMSGLVPLGVDVMRQVDTINETILQDELLHIFFGISEIAQQIESFGGKIHKRVSKKVTHVVASSQKTRTQKVREAAKYPHIKIVTQQWLTLSISKWKKEDESDYLVDINPADRRSSVEVTNLLSPGDDGEESSDYTSDDYEDDDSRGKSQESDLDGEGVMPDDLEGGISPIDGLRNMDWGGVDDELAEFMGTDDESGTESDTSFTSNNSRSSRTSSRRGHKRRLEDAPTDEDESDEESTMAKKQRIANSRTTGLKTVKTSNTASESSLLTPGVTGDENDEVDRLTTQEESDHSFEEDLEAEMEAAFEQELADEAASAAG</sequence>
<dbReference type="FunFam" id="3.40.50.1000:FF:000142">
    <property type="entry name" value="Similar to FCP1-like phosphatase"/>
    <property type="match status" value="1"/>
</dbReference>
<evidence type="ECO:0000256" key="1">
    <source>
        <dbReference type="ARBA" id="ARBA00004123"/>
    </source>
</evidence>
<dbReference type="EC" id="3.1.3.16" evidence="6"/>
<dbReference type="Gene3D" id="3.40.50.10190">
    <property type="entry name" value="BRCT domain"/>
    <property type="match status" value="1"/>
</dbReference>
<dbReference type="InterPro" id="IPR011947">
    <property type="entry name" value="FCP1_euk"/>
</dbReference>
<evidence type="ECO:0000259" key="8">
    <source>
        <dbReference type="PROSITE" id="PS50172"/>
    </source>
</evidence>
<accession>A0A8A3NSG8</accession>
<feature type="compositionally biased region" description="Acidic residues" evidence="7">
    <location>
        <begin position="771"/>
        <end position="782"/>
    </location>
</feature>
<dbReference type="InterPro" id="IPR036420">
    <property type="entry name" value="BRCT_dom_sf"/>
</dbReference>
<feature type="region of interest" description="Disordered" evidence="7">
    <location>
        <begin position="660"/>
        <end position="723"/>
    </location>
</feature>
<dbReference type="GO" id="GO:0005634">
    <property type="term" value="C:nucleus"/>
    <property type="evidence" value="ECO:0007669"/>
    <property type="project" value="UniProtKB-SubCell"/>
</dbReference>
<dbReference type="Pfam" id="PF00533">
    <property type="entry name" value="BRCT"/>
    <property type="match status" value="1"/>
</dbReference>
<dbReference type="PANTHER" id="PTHR23081:SF36">
    <property type="entry name" value="RNA POLYMERASE II SUBUNIT A C-TERMINAL DOMAIN PHOSPHATASE"/>
    <property type="match status" value="1"/>
</dbReference>
<feature type="compositionally biased region" description="Low complexity" evidence="7">
    <location>
        <begin position="353"/>
        <end position="366"/>
    </location>
</feature>
<dbReference type="InterPro" id="IPR023214">
    <property type="entry name" value="HAD_sf"/>
</dbReference>
<dbReference type="SUPFAM" id="SSF56784">
    <property type="entry name" value="HAD-like"/>
    <property type="match status" value="1"/>
</dbReference>
<dbReference type="OrthoDB" id="10249888at2759"/>
<feature type="compositionally biased region" description="Basic and acidic residues" evidence="7">
    <location>
        <begin position="825"/>
        <end position="839"/>
    </location>
</feature>
<dbReference type="InterPro" id="IPR004274">
    <property type="entry name" value="FCP1_dom"/>
</dbReference>
<dbReference type="CDD" id="cd07521">
    <property type="entry name" value="HAD_FCP1-like"/>
    <property type="match status" value="1"/>
</dbReference>
<dbReference type="PROSITE" id="PS50969">
    <property type="entry name" value="FCP1"/>
    <property type="match status" value="1"/>
</dbReference>
<dbReference type="PANTHER" id="PTHR23081">
    <property type="entry name" value="RNA POLYMERASE II CTD PHOSPHATASE"/>
    <property type="match status" value="1"/>
</dbReference>
<comment type="catalytic activity">
    <reaction evidence="4 6">
        <text>O-phospho-L-seryl-[protein] + H2O = L-seryl-[protein] + phosphate</text>
        <dbReference type="Rhea" id="RHEA:20629"/>
        <dbReference type="Rhea" id="RHEA-COMP:9863"/>
        <dbReference type="Rhea" id="RHEA-COMP:11604"/>
        <dbReference type="ChEBI" id="CHEBI:15377"/>
        <dbReference type="ChEBI" id="CHEBI:29999"/>
        <dbReference type="ChEBI" id="CHEBI:43474"/>
        <dbReference type="ChEBI" id="CHEBI:83421"/>
        <dbReference type="EC" id="3.1.3.16"/>
    </reaction>
</comment>
<keyword evidence="3 6" id="KW-0539">Nucleus</keyword>
<dbReference type="CDD" id="cd17729">
    <property type="entry name" value="BRCT_CTDP1"/>
    <property type="match status" value="1"/>
</dbReference>
<dbReference type="InterPro" id="IPR001357">
    <property type="entry name" value="BRCT_dom"/>
</dbReference>
<dbReference type="InterPro" id="IPR039189">
    <property type="entry name" value="Fcp1"/>
</dbReference>
<name>A0A8A3NSG8_9HELO</name>
<feature type="compositionally biased region" description="Acidic residues" evidence="7">
    <location>
        <begin position="671"/>
        <end position="688"/>
    </location>
</feature>
<reference evidence="10" key="1">
    <citation type="submission" date="2020-10" db="EMBL/GenBank/DDBJ databases">
        <title>Genome Sequence of Monilinia vaccinii-corymbosi Sheds Light on Mummy Berry Disease Infection of Blueberry and Mating Type.</title>
        <authorList>
            <person name="Yow A.G."/>
            <person name="Zhang Y."/>
            <person name="Bansal K."/>
            <person name="Eacker S.M."/>
            <person name="Sullivan S."/>
            <person name="Liachko I."/>
            <person name="Cubeta M.A."/>
            <person name="Rollins J.A."/>
            <person name="Ashrafi H."/>
        </authorList>
    </citation>
    <scope>NUCLEOTIDE SEQUENCE</scope>
    <source>
        <strain evidence="10">RL-1</strain>
    </source>
</reference>
<feature type="compositionally biased region" description="Basic and acidic residues" evidence="7">
    <location>
        <begin position="367"/>
        <end position="382"/>
    </location>
</feature>
<evidence type="ECO:0000313" key="10">
    <source>
        <dbReference type="EMBL" id="QSZ28655.1"/>
    </source>
</evidence>
<dbReference type="SMART" id="SM00577">
    <property type="entry name" value="CPDc"/>
    <property type="match status" value="1"/>
</dbReference>
<evidence type="ECO:0000256" key="5">
    <source>
        <dbReference type="ARBA" id="ARBA00048336"/>
    </source>
</evidence>
<dbReference type="PROSITE" id="PS50172">
    <property type="entry name" value="BRCT"/>
    <property type="match status" value="1"/>
</dbReference>
<evidence type="ECO:0000256" key="6">
    <source>
        <dbReference type="RuleBase" id="RU366066"/>
    </source>
</evidence>
<evidence type="ECO:0000256" key="4">
    <source>
        <dbReference type="ARBA" id="ARBA00047761"/>
    </source>
</evidence>
<gene>
    <name evidence="10" type="ORF">DSL72_003154</name>
</gene>
<feature type="domain" description="FCP1 homology" evidence="9">
    <location>
        <begin position="157"/>
        <end position="336"/>
    </location>
</feature>
<evidence type="ECO:0000313" key="11">
    <source>
        <dbReference type="Proteomes" id="UP000672032"/>
    </source>
</evidence>
<dbReference type="SMART" id="SM00292">
    <property type="entry name" value="BRCT"/>
    <property type="match status" value="1"/>
</dbReference>
<evidence type="ECO:0000256" key="3">
    <source>
        <dbReference type="ARBA" id="ARBA00023242"/>
    </source>
</evidence>
<feature type="compositionally biased region" description="Acidic residues" evidence="7">
    <location>
        <begin position="696"/>
        <end position="709"/>
    </location>
</feature>
<proteinExistence type="predicted"/>
<comment type="catalytic activity">
    <reaction evidence="5 6">
        <text>O-phospho-L-threonyl-[protein] + H2O = L-threonyl-[protein] + phosphate</text>
        <dbReference type="Rhea" id="RHEA:47004"/>
        <dbReference type="Rhea" id="RHEA-COMP:11060"/>
        <dbReference type="Rhea" id="RHEA-COMP:11605"/>
        <dbReference type="ChEBI" id="CHEBI:15377"/>
        <dbReference type="ChEBI" id="CHEBI:30013"/>
        <dbReference type="ChEBI" id="CHEBI:43474"/>
        <dbReference type="ChEBI" id="CHEBI:61977"/>
        <dbReference type="EC" id="3.1.3.16"/>
    </reaction>
</comment>
<dbReference type="Gene3D" id="1.10.287.10">
    <property type="entry name" value="S15/NS1, RNA-binding"/>
    <property type="match status" value="1"/>
</dbReference>
<feature type="region of interest" description="Disordered" evidence="7">
    <location>
        <begin position="735"/>
        <end position="842"/>
    </location>
</feature>
<dbReference type="InterPro" id="IPR036412">
    <property type="entry name" value="HAD-like_sf"/>
</dbReference>
<keyword evidence="2 6" id="KW-0378">Hydrolase</keyword>
<evidence type="ECO:0000256" key="7">
    <source>
        <dbReference type="SAM" id="MobiDB-lite"/>
    </source>
</evidence>
<feature type="compositionally biased region" description="Low complexity" evidence="7">
    <location>
        <begin position="744"/>
        <end position="758"/>
    </location>
</feature>
<dbReference type="Proteomes" id="UP000672032">
    <property type="component" value="Chromosome 1"/>
</dbReference>
<protein>
    <recommendedName>
        <fullName evidence="6">RNA polymerase II subunit A C-terminal domain phosphatase</fullName>
        <ecNumber evidence="6">3.1.3.16</ecNumber>
    </recommendedName>
</protein>
<organism evidence="10 11">
    <name type="scientific">Monilinia vaccinii-corymbosi</name>
    <dbReference type="NCBI Taxonomy" id="61207"/>
    <lineage>
        <taxon>Eukaryota</taxon>
        <taxon>Fungi</taxon>
        <taxon>Dikarya</taxon>
        <taxon>Ascomycota</taxon>
        <taxon>Pezizomycotina</taxon>
        <taxon>Leotiomycetes</taxon>
        <taxon>Helotiales</taxon>
        <taxon>Sclerotiniaceae</taxon>
        <taxon>Monilinia</taxon>
    </lineage>
</organism>
<feature type="region of interest" description="Disordered" evidence="7">
    <location>
        <begin position="333"/>
        <end position="385"/>
    </location>
</feature>
<evidence type="ECO:0000259" key="9">
    <source>
        <dbReference type="PROSITE" id="PS50969"/>
    </source>
</evidence>
<feature type="compositionally biased region" description="Polar residues" evidence="7">
    <location>
        <begin position="790"/>
        <end position="813"/>
    </location>
</feature>
<dbReference type="NCBIfam" id="TIGR02250">
    <property type="entry name" value="FCP1_euk"/>
    <property type="match status" value="1"/>
</dbReference>
<dbReference type="AlphaFoldDB" id="A0A8A3NSG8"/>
<feature type="compositionally biased region" description="Basic and acidic residues" evidence="7">
    <location>
        <begin position="433"/>
        <end position="449"/>
    </location>
</feature>